<sequence length="96" mass="10998">MNILDGSFLIQITTHCIKLSSLRLHNLGLAGKCNYMHNLVSALRHCKNLKDFRLKWHPRIAVLFLPMLLMDQKTIYHGIVKNRIGTDSEGSENNIL</sequence>
<feature type="domain" description="F-box/LRR-repeat protein 18 LRR" evidence="1">
    <location>
        <begin position="2"/>
        <end position="55"/>
    </location>
</feature>
<name>A0ABN7PMP6_TIMPD</name>
<protein>
    <recommendedName>
        <fullName evidence="1">F-box/LRR-repeat protein 18 LRR domain-containing protein</fullName>
    </recommendedName>
</protein>
<organism evidence="2 3">
    <name type="scientific">Timema podura</name>
    <name type="common">Walking stick</name>
    <dbReference type="NCBI Taxonomy" id="61482"/>
    <lineage>
        <taxon>Eukaryota</taxon>
        <taxon>Metazoa</taxon>
        <taxon>Ecdysozoa</taxon>
        <taxon>Arthropoda</taxon>
        <taxon>Hexapoda</taxon>
        <taxon>Insecta</taxon>
        <taxon>Pterygota</taxon>
        <taxon>Neoptera</taxon>
        <taxon>Polyneoptera</taxon>
        <taxon>Phasmatodea</taxon>
        <taxon>Timematodea</taxon>
        <taxon>Timematoidea</taxon>
        <taxon>Timematidae</taxon>
        <taxon>Timema</taxon>
    </lineage>
</organism>
<comment type="caution">
    <text evidence="2">The sequence shown here is derived from an EMBL/GenBank/DDBJ whole genome shotgun (WGS) entry which is preliminary data.</text>
</comment>
<dbReference type="EMBL" id="CAJPIN010117208">
    <property type="protein sequence ID" value="CAG2069113.1"/>
    <property type="molecule type" value="Genomic_DNA"/>
</dbReference>
<feature type="non-terminal residue" evidence="2">
    <location>
        <position position="96"/>
    </location>
</feature>
<evidence type="ECO:0000259" key="1">
    <source>
        <dbReference type="Pfam" id="PF19729"/>
    </source>
</evidence>
<evidence type="ECO:0000313" key="2">
    <source>
        <dbReference type="EMBL" id="CAG2069113.1"/>
    </source>
</evidence>
<dbReference type="Pfam" id="PF19729">
    <property type="entry name" value="LRR_FBXL18"/>
    <property type="match status" value="1"/>
</dbReference>
<dbReference type="InterPro" id="IPR045627">
    <property type="entry name" value="FBXL18_LRR"/>
</dbReference>
<accession>A0ABN7PMP6</accession>
<keyword evidence="3" id="KW-1185">Reference proteome</keyword>
<proteinExistence type="predicted"/>
<reference evidence="2" key="1">
    <citation type="submission" date="2021-03" db="EMBL/GenBank/DDBJ databases">
        <authorList>
            <person name="Tran Van P."/>
        </authorList>
    </citation>
    <scope>NUCLEOTIDE SEQUENCE</scope>
</reference>
<gene>
    <name evidence="2" type="ORF">TPAB3V08_LOCUS16056</name>
</gene>
<dbReference type="Proteomes" id="UP001153148">
    <property type="component" value="Unassembled WGS sequence"/>
</dbReference>
<evidence type="ECO:0000313" key="3">
    <source>
        <dbReference type="Proteomes" id="UP001153148"/>
    </source>
</evidence>